<dbReference type="InterPro" id="IPR016082">
    <property type="entry name" value="Ribosomal_uL30_ferredoxin-like"/>
</dbReference>
<protein>
    <recommendedName>
        <fullName evidence="2">Large ribosomal subunit protein uL30-like ferredoxin-like fold domain-containing protein</fullName>
    </recommendedName>
</protein>
<dbReference type="InterPro" id="IPR036919">
    <property type="entry name" value="Ribo_uL30_ferredoxin-like_sf"/>
</dbReference>
<dbReference type="InterPro" id="IPR039699">
    <property type="entry name" value="Ribosomal_uL30"/>
</dbReference>
<dbReference type="SUPFAM" id="SSF55129">
    <property type="entry name" value="Ribosomal protein L30p/L7e"/>
    <property type="match status" value="1"/>
</dbReference>
<dbReference type="PANTHER" id="PTHR11524">
    <property type="entry name" value="60S RIBOSOMAL PROTEIN L7"/>
    <property type="match status" value="1"/>
</dbReference>
<dbReference type="GO" id="GO:0003723">
    <property type="term" value="F:RNA binding"/>
    <property type="evidence" value="ECO:0007669"/>
    <property type="project" value="TreeGrafter"/>
</dbReference>
<dbReference type="Gene3D" id="3.30.1390.20">
    <property type="entry name" value="Ribosomal protein L30, ferredoxin-like fold domain"/>
    <property type="match status" value="1"/>
</dbReference>
<dbReference type="GO" id="GO:0003735">
    <property type="term" value="F:structural constituent of ribosome"/>
    <property type="evidence" value="ECO:0007669"/>
    <property type="project" value="TreeGrafter"/>
</dbReference>
<evidence type="ECO:0000313" key="3">
    <source>
        <dbReference type="EMBL" id="JAH15488.1"/>
    </source>
</evidence>
<proteinExistence type="inferred from homology"/>
<name>A0A0E9QH90_ANGAN</name>
<organism evidence="3">
    <name type="scientific">Anguilla anguilla</name>
    <name type="common">European freshwater eel</name>
    <name type="synonym">Muraena anguilla</name>
    <dbReference type="NCBI Taxonomy" id="7936"/>
    <lineage>
        <taxon>Eukaryota</taxon>
        <taxon>Metazoa</taxon>
        <taxon>Chordata</taxon>
        <taxon>Craniata</taxon>
        <taxon>Vertebrata</taxon>
        <taxon>Euteleostomi</taxon>
        <taxon>Actinopterygii</taxon>
        <taxon>Neopterygii</taxon>
        <taxon>Teleostei</taxon>
        <taxon>Anguilliformes</taxon>
        <taxon>Anguillidae</taxon>
        <taxon>Anguilla</taxon>
    </lineage>
</organism>
<reference evidence="3" key="2">
    <citation type="journal article" date="2015" name="Fish Shellfish Immunol.">
        <title>Early steps in the European eel (Anguilla anguilla)-Vibrio vulnificus interaction in the gills: Role of the RtxA13 toxin.</title>
        <authorList>
            <person name="Callol A."/>
            <person name="Pajuelo D."/>
            <person name="Ebbesson L."/>
            <person name="Teles M."/>
            <person name="MacKenzie S."/>
            <person name="Amaro C."/>
        </authorList>
    </citation>
    <scope>NUCLEOTIDE SEQUENCE</scope>
</reference>
<dbReference type="AlphaFoldDB" id="A0A0E9QH90"/>
<dbReference type="PANTHER" id="PTHR11524:SF13">
    <property type="entry name" value="RIBOSOMAL PROTEIN UL30-LIKE"/>
    <property type="match status" value="1"/>
</dbReference>
<sequence>MKVIQMLRLRKIFSGSFVRINKCSMEMLRTVEPYVAWGSQI</sequence>
<accession>A0A0E9QH90</accession>
<dbReference type="GO" id="GO:0022625">
    <property type="term" value="C:cytosolic large ribosomal subunit"/>
    <property type="evidence" value="ECO:0007669"/>
    <property type="project" value="TreeGrafter"/>
</dbReference>
<evidence type="ECO:0000259" key="2">
    <source>
        <dbReference type="Pfam" id="PF00327"/>
    </source>
</evidence>
<evidence type="ECO:0000256" key="1">
    <source>
        <dbReference type="ARBA" id="ARBA00007594"/>
    </source>
</evidence>
<feature type="domain" description="Large ribosomal subunit protein uL30-like ferredoxin-like fold" evidence="2">
    <location>
        <begin position="2"/>
        <end position="35"/>
    </location>
</feature>
<comment type="similarity">
    <text evidence="1">Belongs to the universal ribosomal protein uL30 family.</text>
</comment>
<dbReference type="GO" id="GO:0000463">
    <property type="term" value="P:maturation of LSU-rRNA from tricistronic rRNA transcript (SSU-rRNA, 5.8S rRNA, LSU-rRNA)"/>
    <property type="evidence" value="ECO:0007669"/>
    <property type="project" value="TreeGrafter"/>
</dbReference>
<reference evidence="3" key="1">
    <citation type="submission" date="2014-11" db="EMBL/GenBank/DDBJ databases">
        <authorList>
            <person name="Amaro Gonzalez C."/>
        </authorList>
    </citation>
    <scope>NUCLEOTIDE SEQUENCE</scope>
</reference>
<dbReference type="Pfam" id="PF00327">
    <property type="entry name" value="Ribosomal_L30"/>
    <property type="match status" value="1"/>
</dbReference>
<dbReference type="EMBL" id="GBXM01093089">
    <property type="protein sequence ID" value="JAH15488.1"/>
    <property type="molecule type" value="Transcribed_RNA"/>
</dbReference>